<sequence length="253" mass="26170">MRVAGTLAVVTGASSGIGRAVAVRLAGAGCRLILVGRDEARLAEVARDTGGEVVVADLADSIAVAELAERLARDGAGPDVLVNNAGIGSIGPVAAQDGADLDRLLAVNLRAPVTLTRSVLPGMLERGRGHLVFVSSIAAILGVAGESSYAAVKAGLHVFAASVHAEVGSAGVGVSTIVPGVVDTEFFVRRGSPYTRRFPRPIRADRVADAVLRAVERDRAEVIVPAWLRVPVMVRSMAPNTYRRLAARWGGTS</sequence>
<comment type="caution">
    <text evidence="5">The sequence shown here is derived from an EMBL/GenBank/DDBJ whole genome shotgun (WGS) entry which is preliminary data.</text>
</comment>
<dbReference type="Pfam" id="PF00106">
    <property type="entry name" value="adh_short"/>
    <property type="match status" value="1"/>
</dbReference>
<feature type="domain" description="Ketoreductase" evidence="4">
    <location>
        <begin position="6"/>
        <end position="185"/>
    </location>
</feature>
<dbReference type="PANTHER" id="PTHR44196:SF1">
    <property type="entry name" value="DEHYDROGENASE_REDUCTASE SDR FAMILY MEMBER 7B"/>
    <property type="match status" value="1"/>
</dbReference>
<evidence type="ECO:0000256" key="3">
    <source>
        <dbReference type="RuleBase" id="RU000363"/>
    </source>
</evidence>
<keyword evidence="6" id="KW-1185">Reference proteome</keyword>
<dbReference type="RefSeq" id="WP_192750342.1">
    <property type="nucleotide sequence ID" value="NZ_BAABJL010000011.1"/>
</dbReference>
<keyword evidence="2" id="KW-0560">Oxidoreductase</keyword>
<comment type="similarity">
    <text evidence="1 3">Belongs to the short-chain dehydrogenases/reductases (SDR) family.</text>
</comment>
<dbReference type="AlphaFoldDB" id="A0A927RJY7"/>
<dbReference type="Gene3D" id="3.40.50.720">
    <property type="entry name" value="NAD(P)-binding Rossmann-like Domain"/>
    <property type="match status" value="1"/>
</dbReference>
<evidence type="ECO:0000313" key="6">
    <source>
        <dbReference type="Proteomes" id="UP000638648"/>
    </source>
</evidence>
<dbReference type="Proteomes" id="UP000638648">
    <property type="component" value="Unassembled WGS sequence"/>
</dbReference>
<dbReference type="PRINTS" id="PR00080">
    <property type="entry name" value="SDRFAMILY"/>
</dbReference>
<evidence type="ECO:0000313" key="5">
    <source>
        <dbReference type="EMBL" id="MBE1606168.1"/>
    </source>
</evidence>
<proteinExistence type="inferred from homology"/>
<dbReference type="InterPro" id="IPR057326">
    <property type="entry name" value="KR_dom"/>
</dbReference>
<dbReference type="SMART" id="SM00822">
    <property type="entry name" value="PKS_KR"/>
    <property type="match status" value="1"/>
</dbReference>
<dbReference type="SUPFAM" id="SSF51735">
    <property type="entry name" value="NAD(P)-binding Rossmann-fold domains"/>
    <property type="match status" value="1"/>
</dbReference>
<dbReference type="GO" id="GO:0016020">
    <property type="term" value="C:membrane"/>
    <property type="evidence" value="ECO:0007669"/>
    <property type="project" value="TreeGrafter"/>
</dbReference>
<dbReference type="InterPro" id="IPR036291">
    <property type="entry name" value="NAD(P)-bd_dom_sf"/>
</dbReference>
<name>A0A927RJY7_9ACTN</name>
<dbReference type="InterPro" id="IPR002347">
    <property type="entry name" value="SDR_fam"/>
</dbReference>
<accession>A0A927RJY7</accession>
<dbReference type="EMBL" id="JADBEM010000001">
    <property type="protein sequence ID" value="MBE1606168.1"/>
    <property type="molecule type" value="Genomic_DNA"/>
</dbReference>
<reference evidence="5" key="1">
    <citation type="submission" date="2020-10" db="EMBL/GenBank/DDBJ databases">
        <title>Sequencing the genomes of 1000 actinobacteria strains.</title>
        <authorList>
            <person name="Klenk H.-P."/>
        </authorList>
    </citation>
    <scope>NUCLEOTIDE SEQUENCE</scope>
    <source>
        <strain evidence="5">DSM 45354</strain>
    </source>
</reference>
<evidence type="ECO:0000256" key="2">
    <source>
        <dbReference type="ARBA" id="ARBA00023002"/>
    </source>
</evidence>
<gene>
    <name evidence="5" type="ORF">HEB94_003016</name>
</gene>
<evidence type="ECO:0000256" key="1">
    <source>
        <dbReference type="ARBA" id="ARBA00006484"/>
    </source>
</evidence>
<dbReference type="GO" id="GO:0016491">
    <property type="term" value="F:oxidoreductase activity"/>
    <property type="evidence" value="ECO:0007669"/>
    <property type="project" value="UniProtKB-KW"/>
</dbReference>
<dbReference type="PANTHER" id="PTHR44196">
    <property type="entry name" value="DEHYDROGENASE/REDUCTASE SDR FAMILY MEMBER 7B"/>
    <property type="match status" value="1"/>
</dbReference>
<evidence type="ECO:0000259" key="4">
    <source>
        <dbReference type="SMART" id="SM00822"/>
    </source>
</evidence>
<organism evidence="5 6">
    <name type="scientific">Actinopolymorpha pittospori</name>
    <dbReference type="NCBI Taxonomy" id="648752"/>
    <lineage>
        <taxon>Bacteria</taxon>
        <taxon>Bacillati</taxon>
        <taxon>Actinomycetota</taxon>
        <taxon>Actinomycetes</taxon>
        <taxon>Propionibacteriales</taxon>
        <taxon>Actinopolymorphaceae</taxon>
        <taxon>Actinopolymorpha</taxon>
    </lineage>
</organism>
<protein>
    <submittedName>
        <fullName evidence="5">Short-subunit dehydrogenase</fullName>
    </submittedName>
</protein>
<dbReference type="PRINTS" id="PR00081">
    <property type="entry name" value="GDHRDH"/>
</dbReference>